<reference evidence="9 10" key="1">
    <citation type="submission" date="2020-04" db="EMBL/GenBank/DDBJ databases">
        <title>Genome sequence of Altibacter aquimarinus strain ALE3EI.</title>
        <authorList>
            <person name="Oh H.-M."/>
            <person name="Jang D."/>
        </authorList>
    </citation>
    <scope>NUCLEOTIDE SEQUENCE [LARGE SCALE GENOMIC DNA]</scope>
    <source>
        <strain evidence="9 10">ALE3EI</strain>
    </source>
</reference>
<accession>A0A7G8PW81</accession>
<feature type="transmembrane region" description="Helical" evidence="6">
    <location>
        <begin position="784"/>
        <end position="806"/>
    </location>
</feature>
<protein>
    <submittedName>
        <fullName evidence="9">Cytochrome C assembly protein</fullName>
    </submittedName>
</protein>
<dbReference type="KEGG" id="alti:ALE3EI_2050"/>
<dbReference type="Proteomes" id="UP000515514">
    <property type="component" value="Chromosome"/>
</dbReference>
<feature type="transmembrane region" description="Helical" evidence="6">
    <location>
        <begin position="12"/>
        <end position="32"/>
    </location>
</feature>
<sequence length="1056" mass="120044">MQKRIASVLFSTRLTAVLFIVFAVAMAVGTWLDRAAETSPTPYTREVVYNAWWFELIMLIFVINFVGNIFRFRLYKKEKWATLTLHLSFILILIGAFVTRYIGFEGVMHIREGATENIMLSNETYLNTFIDGDYVMNGVKQRRIVDPKKLNLSERLDNDFTIKTDYNQLPVTISYVDFIQNAKEGLIETETGDQYIKIVEAGDGNRHDHWIKLGEVVSIHNVLFAVNKPTPGAININYNEDGSYSIETPFEGNVMRMADQQQSLVAKDSVQPLLLRSLYQLAGMSFVIPDPVTTGTYGVVKSPLTEKTNKDALILKVATPNESKTVELLGGRGNTPDPELVEVDGLKVYLSYGSEKLELPFSITLNDFIADKYPGTETGYSAFKSKITVNDPDEPYYDYEIYMNHVLDHGGYRFFQASFDPDEKGTVLSVNHDFWGTWITYIGYFLLYFGLMAILFDKNTRFAALEKMLDKVKKKKAKLVTVLLLVVAFTSNAQQTDSHAHENTSKRQIDSIIKANAVTKEHAAKFAQLIIQDNGRMKPVNTFASELLRKISRKNSYEGLDANQVFLSMTEFPRVWVEVPLIALKRGNDSIRDVVGVSEDTQRIALLDLFDKEGNYKLEPYLAAATSKANPNQFEKDFIKAHENFYLLNQALSGGILKVFPIPNDENNKWISYPELEQAQFKGTDSIITRSILPLYFNELQNARKTGDYTEAEKLLSGITKFQKENGAEVMPSENKIKAEIIYNKVDIFNRLYKYFALMGFLMFGFIIFRIFRENRFSKAMVAVCKYIIWSFFILMTLGLILRWYVSGHAPWSDAYESIIYVGWATVFFGLAFGRKSNLTIASTAFVAAIILWVANQNWLDPAIANLQPVLDSYWLMIHVAVIVASYGPFTLGMILGATSLLLMLLTTKKNKVKMDLNIKELTIITEMALTVGLVMLTIGNFLGGQWANESWGRYWGWDPKETWALISIMVYAFVIHMRLVPGLRGRWFFNVMAIFAYASIMMTYFGVNFYLVGLHSYASGDAPVTPSFVYYIVIIAVLLSAASYFRFKKFYDKKG</sequence>
<gene>
    <name evidence="9" type="ORF">ALE3EI_2050</name>
</gene>
<evidence type="ECO:0000259" key="7">
    <source>
        <dbReference type="Pfam" id="PF01578"/>
    </source>
</evidence>
<evidence type="ECO:0000256" key="5">
    <source>
        <dbReference type="ARBA" id="ARBA00023136"/>
    </source>
</evidence>
<dbReference type="GO" id="GO:0020037">
    <property type="term" value="F:heme binding"/>
    <property type="evidence" value="ECO:0007669"/>
    <property type="project" value="InterPro"/>
</dbReference>
<dbReference type="InterPro" id="IPR002541">
    <property type="entry name" value="Cyt_c_assembly"/>
</dbReference>
<feature type="transmembrane region" description="Helical" evidence="6">
    <location>
        <begin position="435"/>
        <end position="456"/>
    </location>
</feature>
<organism evidence="9 10">
    <name type="scientific">Constantimarinum furrinae</name>
    <dbReference type="NCBI Taxonomy" id="2562285"/>
    <lineage>
        <taxon>Bacteria</taxon>
        <taxon>Pseudomonadati</taxon>
        <taxon>Bacteroidota</taxon>
        <taxon>Flavobacteriia</taxon>
        <taxon>Flavobacteriales</taxon>
        <taxon>Flavobacteriaceae</taxon>
        <taxon>Altibacter/Constantimarinum group</taxon>
        <taxon>Constantimarinum</taxon>
    </lineage>
</organism>
<feature type="transmembrane region" description="Helical" evidence="6">
    <location>
        <begin position="988"/>
        <end position="1008"/>
    </location>
</feature>
<feature type="transmembrane region" description="Helical" evidence="6">
    <location>
        <begin position="82"/>
        <end position="102"/>
    </location>
</feature>
<feature type="transmembrane region" description="Helical" evidence="6">
    <location>
        <begin position="818"/>
        <end position="834"/>
    </location>
</feature>
<evidence type="ECO:0000256" key="6">
    <source>
        <dbReference type="SAM" id="Phobius"/>
    </source>
</evidence>
<feature type="transmembrane region" description="Helical" evidence="6">
    <location>
        <begin position="963"/>
        <end position="981"/>
    </location>
</feature>
<dbReference type="RefSeq" id="WP_186988372.1">
    <property type="nucleotide sequence ID" value="NZ_CP052909.1"/>
</dbReference>
<dbReference type="Pfam" id="PF01578">
    <property type="entry name" value="Cytochrom_C_asm"/>
    <property type="match status" value="1"/>
</dbReference>
<feature type="domain" description="Cytochrome c assembly protein" evidence="7">
    <location>
        <begin position="812"/>
        <end position="1016"/>
    </location>
</feature>
<feature type="domain" description="ResB-like" evidence="8">
    <location>
        <begin position="353"/>
        <end position="426"/>
    </location>
</feature>
<name>A0A7G8PW81_9FLAO</name>
<dbReference type="InterPro" id="IPR045062">
    <property type="entry name" value="Cyt_c_biogenesis_CcsA/CcmC"/>
</dbReference>
<evidence type="ECO:0000256" key="2">
    <source>
        <dbReference type="ARBA" id="ARBA00022692"/>
    </source>
</evidence>
<evidence type="ECO:0000256" key="4">
    <source>
        <dbReference type="ARBA" id="ARBA00022989"/>
    </source>
</evidence>
<dbReference type="GO" id="GO:0017004">
    <property type="term" value="P:cytochrome complex assembly"/>
    <property type="evidence" value="ECO:0007669"/>
    <property type="project" value="UniProtKB-KW"/>
</dbReference>
<evidence type="ECO:0000313" key="9">
    <source>
        <dbReference type="EMBL" id="QNJ98597.1"/>
    </source>
</evidence>
<evidence type="ECO:0000256" key="3">
    <source>
        <dbReference type="ARBA" id="ARBA00022748"/>
    </source>
</evidence>
<evidence type="ECO:0000313" key="10">
    <source>
        <dbReference type="Proteomes" id="UP000515514"/>
    </source>
</evidence>
<feature type="transmembrane region" description="Helical" evidence="6">
    <location>
        <begin position="839"/>
        <end position="856"/>
    </location>
</feature>
<dbReference type="PANTHER" id="PTHR30071:SF1">
    <property type="entry name" value="CYTOCHROME B_B6 PROTEIN-RELATED"/>
    <property type="match status" value="1"/>
</dbReference>
<dbReference type="Pfam" id="PF05140">
    <property type="entry name" value="ResB"/>
    <property type="match status" value="1"/>
</dbReference>
<feature type="transmembrane region" description="Helical" evidence="6">
    <location>
        <begin position="924"/>
        <end position="943"/>
    </location>
</feature>
<evidence type="ECO:0000259" key="8">
    <source>
        <dbReference type="Pfam" id="PF05140"/>
    </source>
</evidence>
<feature type="transmembrane region" description="Helical" evidence="6">
    <location>
        <begin position="752"/>
        <end position="772"/>
    </location>
</feature>
<feature type="transmembrane region" description="Helical" evidence="6">
    <location>
        <begin position="477"/>
        <end position="493"/>
    </location>
</feature>
<feature type="transmembrane region" description="Helical" evidence="6">
    <location>
        <begin position="52"/>
        <end position="70"/>
    </location>
</feature>
<dbReference type="EMBL" id="CP052909">
    <property type="protein sequence ID" value="QNJ98597.1"/>
    <property type="molecule type" value="Genomic_DNA"/>
</dbReference>
<feature type="transmembrane region" description="Helical" evidence="6">
    <location>
        <begin position="876"/>
        <end position="903"/>
    </location>
</feature>
<proteinExistence type="predicted"/>
<dbReference type="AlphaFoldDB" id="A0A7G8PW81"/>
<dbReference type="InterPro" id="IPR007816">
    <property type="entry name" value="ResB-like_domain"/>
</dbReference>
<dbReference type="PANTHER" id="PTHR30071">
    <property type="entry name" value="HEME EXPORTER PROTEIN C"/>
    <property type="match status" value="1"/>
</dbReference>
<keyword evidence="2 6" id="KW-0812">Transmembrane</keyword>
<keyword evidence="3" id="KW-0201">Cytochrome c-type biogenesis</keyword>
<keyword evidence="5 6" id="KW-0472">Membrane</keyword>
<keyword evidence="4 6" id="KW-1133">Transmembrane helix</keyword>
<feature type="transmembrane region" description="Helical" evidence="6">
    <location>
        <begin position="1028"/>
        <end position="1048"/>
    </location>
</feature>
<keyword evidence="10" id="KW-1185">Reference proteome</keyword>
<evidence type="ECO:0000256" key="1">
    <source>
        <dbReference type="ARBA" id="ARBA00004141"/>
    </source>
</evidence>
<comment type="subcellular location">
    <subcellularLocation>
        <location evidence="1">Membrane</location>
        <topology evidence="1">Multi-pass membrane protein</topology>
    </subcellularLocation>
</comment>
<dbReference type="GO" id="GO:0005886">
    <property type="term" value="C:plasma membrane"/>
    <property type="evidence" value="ECO:0007669"/>
    <property type="project" value="TreeGrafter"/>
</dbReference>